<dbReference type="EMBL" id="CDMY01000336">
    <property type="protein sequence ID" value="CEM03235.1"/>
    <property type="molecule type" value="Genomic_DNA"/>
</dbReference>
<proteinExistence type="inferred from homology"/>
<sequence>MLSQASAFVPSCRPFAPALQPLLSSSSSGRALSALQQTGRGQLSVADPKDEPSTGAAREQAIDLLRSVTQRLELSSDDDALRLLSQMEKYGITERLEALYNQTAGVERGAPATAAAEEEEGTLLTSLSDALGRGLSAPARVRDVLKSELTEFDIRVVVPAFAAASLVVLAFLTSFALLLGSSLSTFFVILKADILGLLADYDTLLTDYPLETKIITTVLFFALGDVIAQLVEQSDRRAQVESATPFMPLPSQYQQADSSNPLLSSWMAESAKAQAEINSKAAAIGRKAKAWGQSVSSLDMERTFRMGAWGFFSGPVGDAWYQWLDGAVSTRLSSYAPVERLFAKVAADQLLWVPIQHAIFLALVTSLEVKRLDFDAIKKAIRLKWTKILLAGYRLWPFVQLLNFYLVPVQYRIILTDVVTIFWASIKSRLTNTQGKTETTPSAENQPADAESSPAAAPTDDAASDTAERTKDTKKGSESPPRKGGVLKQWTEEPSR</sequence>
<dbReference type="Pfam" id="PF04117">
    <property type="entry name" value="Mpv17_PMP22"/>
    <property type="match status" value="1"/>
</dbReference>
<evidence type="ECO:0000313" key="8">
    <source>
        <dbReference type="EMBL" id="CEM03235.1"/>
    </source>
</evidence>
<comment type="similarity">
    <text evidence="2">Belongs to the peroxisomal membrane protein PXMP2/4 family.</text>
</comment>
<organism evidence="8 9">
    <name type="scientific">Vitrella brassicaformis (strain CCMP3155)</name>
    <dbReference type="NCBI Taxonomy" id="1169540"/>
    <lineage>
        <taxon>Eukaryota</taxon>
        <taxon>Sar</taxon>
        <taxon>Alveolata</taxon>
        <taxon>Colpodellida</taxon>
        <taxon>Vitrellaceae</taxon>
        <taxon>Vitrella</taxon>
    </lineage>
</organism>
<accession>A0A0G4EXV5</accession>
<dbReference type="Proteomes" id="UP000041254">
    <property type="component" value="Unassembled WGS sequence"/>
</dbReference>
<comment type="subcellular location">
    <subcellularLocation>
        <location evidence="1">Membrane</location>
        <topology evidence="1">Multi-pass membrane protein</topology>
    </subcellularLocation>
</comment>
<dbReference type="STRING" id="1169540.A0A0G4EXV5"/>
<dbReference type="GO" id="GO:0016020">
    <property type="term" value="C:membrane"/>
    <property type="evidence" value="ECO:0007669"/>
    <property type="project" value="UniProtKB-SubCell"/>
</dbReference>
<feature type="compositionally biased region" description="Polar residues" evidence="6">
    <location>
        <begin position="433"/>
        <end position="445"/>
    </location>
</feature>
<name>A0A0G4EXV5_VITBC</name>
<keyword evidence="9" id="KW-1185">Reference proteome</keyword>
<evidence type="ECO:0000256" key="4">
    <source>
        <dbReference type="ARBA" id="ARBA00022989"/>
    </source>
</evidence>
<feature type="region of interest" description="Disordered" evidence="6">
    <location>
        <begin position="433"/>
        <end position="496"/>
    </location>
</feature>
<evidence type="ECO:0000256" key="3">
    <source>
        <dbReference type="ARBA" id="ARBA00022692"/>
    </source>
</evidence>
<evidence type="ECO:0000256" key="5">
    <source>
        <dbReference type="ARBA" id="ARBA00023136"/>
    </source>
</evidence>
<evidence type="ECO:0000313" key="9">
    <source>
        <dbReference type="Proteomes" id="UP000041254"/>
    </source>
</evidence>
<feature type="compositionally biased region" description="Low complexity" evidence="6">
    <location>
        <begin position="447"/>
        <end position="465"/>
    </location>
</feature>
<dbReference type="AlphaFoldDB" id="A0A0G4EXV5"/>
<reference evidence="8 9" key="1">
    <citation type="submission" date="2014-11" db="EMBL/GenBank/DDBJ databases">
        <authorList>
            <person name="Zhu J."/>
            <person name="Qi W."/>
            <person name="Song R."/>
        </authorList>
    </citation>
    <scope>NUCLEOTIDE SEQUENCE [LARGE SCALE GENOMIC DNA]</scope>
</reference>
<feature type="region of interest" description="Disordered" evidence="6">
    <location>
        <begin position="30"/>
        <end position="57"/>
    </location>
</feature>
<dbReference type="OrthoDB" id="310747at2759"/>
<dbReference type="InterPro" id="IPR007248">
    <property type="entry name" value="Mpv17_PMP22"/>
</dbReference>
<keyword evidence="3 7" id="KW-0812">Transmembrane</keyword>
<keyword evidence="4 7" id="KW-1133">Transmembrane helix</keyword>
<dbReference type="VEuPathDB" id="CryptoDB:Vbra_21083"/>
<evidence type="ECO:0000256" key="6">
    <source>
        <dbReference type="SAM" id="MobiDB-lite"/>
    </source>
</evidence>
<dbReference type="PANTHER" id="PTHR11266:SF17">
    <property type="entry name" value="PROTEIN MPV17"/>
    <property type="match status" value="1"/>
</dbReference>
<dbReference type="InParanoid" id="A0A0G4EXV5"/>
<feature type="transmembrane region" description="Helical" evidence="7">
    <location>
        <begin position="156"/>
        <end position="179"/>
    </location>
</feature>
<evidence type="ECO:0000256" key="1">
    <source>
        <dbReference type="ARBA" id="ARBA00004141"/>
    </source>
</evidence>
<evidence type="ECO:0000256" key="2">
    <source>
        <dbReference type="ARBA" id="ARBA00006824"/>
    </source>
</evidence>
<gene>
    <name evidence="8" type="ORF">Vbra_21083</name>
</gene>
<evidence type="ECO:0000256" key="7">
    <source>
        <dbReference type="SAM" id="Phobius"/>
    </source>
</evidence>
<dbReference type="PANTHER" id="PTHR11266">
    <property type="entry name" value="PEROXISOMAL MEMBRANE PROTEIN 2, PXMP2 MPV17"/>
    <property type="match status" value="1"/>
</dbReference>
<protein>
    <submittedName>
        <fullName evidence="8">Uncharacterized protein</fullName>
    </submittedName>
</protein>
<feature type="compositionally biased region" description="Basic and acidic residues" evidence="6">
    <location>
        <begin position="466"/>
        <end position="481"/>
    </location>
</feature>
<dbReference type="GO" id="GO:0005739">
    <property type="term" value="C:mitochondrion"/>
    <property type="evidence" value="ECO:0007669"/>
    <property type="project" value="TreeGrafter"/>
</dbReference>
<keyword evidence="5 7" id="KW-0472">Membrane</keyword>